<dbReference type="EnsemblMetazoa" id="ASIC005421-RA">
    <property type="protein sequence ID" value="ASIC005421-PA"/>
    <property type="gene ID" value="ASIC005421"/>
</dbReference>
<dbReference type="VEuPathDB" id="VectorBase:ASIC005421"/>
<dbReference type="AlphaFoldDB" id="A0A084VJJ2"/>
<evidence type="ECO:0000313" key="3">
    <source>
        <dbReference type="Proteomes" id="UP000030765"/>
    </source>
</evidence>
<reference evidence="1 3" key="1">
    <citation type="journal article" date="2014" name="BMC Genomics">
        <title>Genome sequence of Anopheles sinensis provides insight into genetics basis of mosquito competence for malaria parasites.</title>
        <authorList>
            <person name="Zhou D."/>
            <person name="Zhang D."/>
            <person name="Ding G."/>
            <person name="Shi L."/>
            <person name="Hou Q."/>
            <person name="Ye Y."/>
            <person name="Xu Y."/>
            <person name="Zhou H."/>
            <person name="Xiong C."/>
            <person name="Li S."/>
            <person name="Yu J."/>
            <person name="Hong S."/>
            <person name="Yu X."/>
            <person name="Zou P."/>
            <person name="Chen C."/>
            <person name="Chang X."/>
            <person name="Wang W."/>
            <person name="Lv Y."/>
            <person name="Sun Y."/>
            <person name="Ma L."/>
            <person name="Shen B."/>
            <person name="Zhu C."/>
        </authorList>
    </citation>
    <scope>NUCLEOTIDE SEQUENCE [LARGE SCALE GENOMIC DNA]</scope>
</reference>
<protein>
    <submittedName>
        <fullName evidence="1 2">Uncharacterized protein</fullName>
    </submittedName>
</protein>
<accession>A0A084VJJ2</accession>
<dbReference type="EMBL" id="ATLV01013618">
    <property type="status" value="NOT_ANNOTATED_CDS"/>
    <property type="molecule type" value="Genomic_DNA"/>
</dbReference>
<name>A0A084VJJ2_ANOSI</name>
<evidence type="ECO:0000313" key="2">
    <source>
        <dbReference type="EnsemblMetazoa" id="ASIC005421-PA"/>
    </source>
</evidence>
<sequence>MTPLGCWGAVQLGGGGGGVGGEKKVSRFTVNQTCPDVEEAGEEVYEYCQPSMGITGE</sequence>
<proteinExistence type="predicted"/>
<dbReference type="Proteomes" id="UP000030765">
    <property type="component" value="Unassembled WGS sequence"/>
</dbReference>
<organism evidence="1">
    <name type="scientific">Anopheles sinensis</name>
    <name type="common">Mosquito</name>
    <dbReference type="NCBI Taxonomy" id="74873"/>
    <lineage>
        <taxon>Eukaryota</taxon>
        <taxon>Metazoa</taxon>
        <taxon>Ecdysozoa</taxon>
        <taxon>Arthropoda</taxon>
        <taxon>Hexapoda</taxon>
        <taxon>Insecta</taxon>
        <taxon>Pterygota</taxon>
        <taxon>Neoptera</taxon>
        <taxon>Endopterygota</taxon>
        <taxon>Diptera</taxon>
        <taxon>Nematocera</taxon>
        <taxon>Culicoidea</taxon>
        <taxon>Culicidae</taxon>
        <taxon>Anophelinae</taxon>
        <taxon>Anopheles</taxon>
    </lineage>
</organism>
<keyword evidence="3" id="KW-1185">Reference proteome</keyword>
<evidence type="ECO:0000313" key="1">
    <source>
        <dbReference type="EMBL" id="KFB38136.1"/>
    </source>
</evidence>
<reference evidence="2" key="2">
    <citation type="submission" date="2020-05" db="UniProtKB">
        <authorList>
            <consortium name="EnsemblMetazoa"/>
        </authorList>
    </citation>
    <scope>IDENTIFICATION</scope>
</reference>
<gene>
    <name evidence="1" type="ORF">ZHAS_00005421</name>
</gene>
<dbReference type="EMBL" id="KE524873">
    <property type="protein sequence ID" value="KFB38136.1"/>
    <property type="molecule type" value="Genomic_DNA"/>
</dbReference>